<keyword evidence="5" id="KW-0539">Nucleus</keyword>
<dbReference type="Pfam" id="PF12231">
    <property type="entry name" value="Rif1_N"/>
    <property type="match status" value="1"/>
</dbReference>
<evidence type="ECO:0000256" key="6">
    <source>
        <dbReference type="ARBA" id="ARBA00023306"/>
    </source>
</evidence>
<dbReference type="InterPro" id="IPR011989">
    <property type="entry name" value="ARM-like"/>
</dbReference>
<evidence type="ECO:0000256" key="4">
    <source>
        <dbReference type="ARBA" id="ARBA00022895"/>
    </source>
</evidence>
<evidence type="ECO:0000313" key="8">
    <source>
        <dbReference type="EMBL" id="KAJ0984751.1"/>
    </source>
</evidence>
<organism evidence="8 9">
    <name type="scientific">Dioscorea zingiberensis</name>
    <dbReference type="NCBI Taxonomy" id="325984"/>
    <lineage>
        <taxon>Eukaryota</taxon>
        <taxon>Viridiplantae</taxon>
        <taxon>Streptophyta</taxon>
        <taxon>Embryophyta</taxon>
        <taxon>Tracheophyta</taxon>
        <taxon>Spermatophyta</taxon>
        <taxon>Magnoliopsida</taxon>
        <taxon>Liliopsida</taxon>
        <taxon>Dioscoreales</taxon>
        <taxon>Dioscoreaceae</taxon>
        <taxon>Dioscorea</taxon>
    </lineage>
</organism>
<evidence type="ECO:0000259" key="7">
    <source>
        <dbReference type="Pfam" id="PF12231"/>
    </source>
</evidence>
<dbReference type="GO" id="GO:0000781">
    <property type="term" value="C:chromosome, telomeric region"/>
    <property type="evidence" value="ECO:0007669"/>
    <property type="project" value="UniProtKB-SubCell"/>
</dbReference>
<dbReference type="GO" id="GO:0000723">
    <property type="term" value="P:telomere maintenance"/>
    <property type="evidence" value="ECO:0007669"/>
    <property type="project" value="TreeGrafter"/>
</dbReference>
<keyword evidence="6" id="KW-0131">Cell cycle</keyword>
<sequence length="177" mass="18714">MAAAQAIGTQIEAIKANPDRAHAYAALLHLQRRSADDASSMDSIAISSPTLIALLLTDIHDPDEEIAAQALKCLGFMIYHPSLVPTFSDGDAPLVLESLAKLIMTTDMKAICNLGVWCISIQQFGADALGACLELLLGAVVHALDNPFGSQSTSFEAMQVLVSIVQDDRILSGGAYC</sequence>
<dbReference type="OrthoDB" id="5399929at2759"/>
<dbReference type="AlphaFoldDB" id="A0A9D5HQA0"/>
<dbReference type="PANTHER" id="PTHR22928:SF3">
    <property type="entry name" value="TELOMERE-ASSOCIATED PROTEIN RIF1"/>
    <property type="match status" value="1"/>
</dbReference>
<dbReference type="GO" id="GO:0005634">
    <property type="term" value="C:nucleus"/>
    <property type="evidence" value="ECO:0007669"/>
    <property type="project" value="UniProtKB-SubCell"/>
</dbReference>
<keyword evidence="4" id="KW-0779">Telomere</keyword>
<dbReference type="Proteomes" id="UP001085076">
    <property type="component" value="Miscellaneous, Linkage group lg01"/>
</dbReference>
<dbReference type="Gene3D" id="1.25.10.10">
    <property type="entry name" value="Leucine-rich Repeat Variant"/>
    <property type="match status" value="1"/>
</dbReference>
<evidence type="ECO:0000313" key="9">
    <source>
        <dbReference type="Proteomes" id="UP001085076"/>
    </source>
</evidence>
<comment type="subcellular location">
    <subcellularLocation>
        <location evidence="2">Chromosome</location>
        <location evidence="2">Telomere</location>
    </subcellularLocation>
    <subcellularLocation>
        <location evidence="1">Nucleus</location>
    </subcellularLocation>
</comment>
<evidence type="ECO:0000256" key="1">
    <source>
        <dbReference type="ARBA" id="ARBA00004123"/>
    </source>
</evidence>
<gene>
    <name evidence="8" type="ORF">J5N97_003107</name>
</gene>
<evidence type="ECO:0000256" key="2">
    <source>
        <dbReference type="ARBA" id="ARBA00004574"/>
    </source>
</evidence>
<evidence type="ECO:0000256" key="3">
    <source>
        <dbReference type="ARBA" id="ARBA00022454"/>
    </source>
</evidence>
<dbReference type="InterPro" id="IPR016024">
    <property type="entry name" value="ARM-type_fold"/>
</dbReference>
<comment type="caution">
    <text evidence="8">The sequence shown here is derived from an EMBL/GenBank/DDBJ whole genome shotgun (WGS) entry which is preliminary data.</text>
</comment>
<accession>A0A9D5HQA0</accession>
<name>A0A9D5HQA0_9LILI</name>
<evidence type="ECO:0000256" key="5">
    <source>
        <dbReference type="ARBA" id="ARBA00023242"/>
    </source>
</evidence>
<feature type="domain" description="Telomere-associated protein Rif1 N-terminal" evidence="7">
    <location>
        <begin position="19"/>
        <end position="168"/>
    </location>
</feature>
<keyword evidence="9" id="KW-1185">Reference proteome</keyword>
<reference evidence="8" key="2">
    <citation type="journal article" date="2022" name="Hortic Res">
        <title>The genome of Dioscorea zingiberensis sheds light on the biosynthesis, origin and evolution of the medicinally important diosgenin saponins.</title>
        <authorList>
            <person name="Li Y."/>
            <person name="Tan C."/>
            <person name="Li Z."/>
            <person name="Guo J."/>
            <person name="Li S."/>
            <person name="Chen X."/>
            <person name="Wang C."/>
            <person name="Dai X."/>
            <person name="Yang H."/>
            <person name="Song W."/>
            <person name="Hou L."/>
            <person name="Xu J."/>
            <person name="Tong Z."/>
            <person name="Xu A."/>
            <person name="Yuan X."/>
            <person name="Wang W."/>
            <person name="Yang Q."/>
            <person name="Chen L."/>
            <person name="Sun Z."/>
            <person name="Wang K."/>
            <person name="Pan B."/>
            <person name="Chen J."/>
            <person name="Bao Y."/>
            <person name="Liu F."/>
            <person name="Qi X."/>
            <person name="Gang D.R."/>
            <person name="Wen J."/>
            <person name="Li J."/>
        </authorList>
    </citation>
    <scope>NUCLEOTIDE SEQUENCE</scope>
    <source>
        <strain evidence="8">Dzin_1.0</strain>
    </source>
</reference>
<dbReference type="InterPro" id="IPR022031">
    <property type="entry name" value="Rif1_N"/>
</dbReference>
<keyword evidence="3" id="KW-0158">Chromosome</keyword>
<reference evidence="8" key="1">
    <citation type="submission" date="2021-03" db="EMBL/GenBank/DDBJ databases">
        <authorList>
            <person name="Li Z."/>
            <person name="Yang C."/>
        </authorList>
    </citation>
    <scope>NUCLEOTIDE SEQUENCE</scope>
    <source>
        <strain evidence="8">Dzin_1.0</strain>
        <tissue evidence="8">Leaf</tissue>
    </source>
</reference>
<dbReference type="SUPFAM" id="SSF48371">
    <property type="entry name" value="ARM repeat"/>
    <property type="match status" value="1"/>
</dbReference>
<dbReference type="EMBL" id="JAGGNH010000001">
    <property type="protein sequence ID" value="KAJ0984751.1"/>
    <property type="molecule type" value="Genomic_DNA"/>
</dbReference>
<proteinExistence type="predicted"/>
<dbReference type="PANTHER" id="PTHR22928">
    <property type="entry name" value="TELOMERE-ASSOCIATED PROTEIN RIF1"/>
    <property type="match status" value="1"/>
</dbReference>
<protein>
    <recommendedName>
        <fullName evidence="7">Telomere-associated protein Rif1 N-terminal domain-containing protein</fullName>
    </recommendedName>
</protein>